<dbReference type="InterPro" id="IPR001296">
    <property type="entry name" value="Glyco_trans_1"/>
</dbReference>
<comment type="caution">
    <text evidence="3">The sequence shown here is derived from an EMBL/GenBank/DDBJ whole genome shotgun (WGS) entry which is preliminary data.</text>
</comment>
<dbReference type="Proteomes" id="UP001185092">
    <property type="component" value="Unassembled WGS sequence"/>
</dbReference>
<dbReference type="SUPFAM" id="SSF53756">
    <property type="entry name" value="UDP-Glycosyltransferase/glycogen phosphorylase"/>
    <property type="match status" value="1"/>
</dbReference>
<dbReference type="PANTHER" id="PTHR12526">
    <property type="entry name" value="GLYCOSYLTRANSFERASE"/>
    <property type="match status" value="1"/>
</dbReference>
<dbReference type="Pfam" id="PF13439">
    <property type="entry name" value="Glyco_transf_4"/>
    <property type="match status" value="1"/>
</dbReference>
<feature type="domain" description="Glycosyltransferase subfamily 4-like N-terminal" evidence="2">
    <location>
        <begin position="13"/>
        <end position="215"/>
    </location>
</feature>
<dbReference type="PANTHER" id="PTHR12526:SF635">
    <property type="entry name" value="GLYCOSYL TRANSFERASE GROUP 1"/>
    <property type="match status" value="1"/>
</dbReference>
<keyword evidence="4" id="KW-1185">Reference proteome</keyword>
<evidence type="ECO:0000259" key="2">
    <source>
        <dbReference type="Pfam" id="PF13439"/>
    </source>
</evidence>
<organism evidence="3 4">
    <name type="scientific">Aureibacter tunicatorum</name>
    <dbReference type="NCBI Taxonomy" id="866807"/>
    <lineage>
        <taxon>Bacteria</taxon>
        <taxon>Pseudomonadati</taxon>
        <taxon>Bacteroidota</taxon>
        <taxon>Cytophagia</taxon>
        <taxon>Cytophagales</taxon>
        <taxon>Persicobacteraceae</taxon>
        <taxon>Aureibacter</taxon>
    </lineage>
</organism>
<dbReference type="GO" id="GO:0016757">
    <property type="term" value="F:glycosyltransferase activity"/>
    <property type="evidence" value="ECO:0007669"/>
    <property type="project" value="InterPro"/>
</dbReference>
<dbReference type="AlphaFoldDB" id="A0AAE4BRU5"/>
<feature type="domain" description="Glycosyl transferase family 1" evidence="1">
    <location>
        <begin position="250"/>
        <end position="391"/>
    </location>
</feature>
<sequence>MNITFLNSFAVSGGAASATNRLYKALKSKGVNVNGIGLYRENSNFDYYFYKHGLALLALEKLCFLPYEKNKNVRFQFSTALFGKNPINNQLIQEADIIHLHWINQGLLSLKSLEALAGLGKPIVWTMHDMWPITGGCHHSRSCDHYKNECGDCFYLRKPRKDDLSHKIWEKKKRIYSKGNFHLIGVSDWITSFARNSSLGEETTIHTLPNPLDTTLFQPKEKASIKELKGISPEITTISFSAFNLENKQKGFYIFKEALSILINQKPELANTCLLLLSGKISNEIALETLPIPYQYHGLITNEDEMAQFYQSSDIYVTSSLEESLGYTAMEALACETPVISFSSGGIIELVKDNETGLIAEFGNANSLAEKTLQLIEDQNLRKKLGKTGAKMIIGKYSPDVVAEQHIKLYNDIV</sequence>
<dbReference type="Pfam" id="PF00534">
    <property type="entry name" value="Glycos_transf_1"/>
    <property type="match status" value="1"/>
</dbReference>
<protein>
    <submittedName>
        <fullName evidence="3">Glycosyltransferase involved in cell wall biosynthesis</fullName>
    </submittedName>
</protein>
<dbReference type="InterPro" id="IPR028098">
    <property type="entry name" value="Glyco_trans_4-like_N"/>
</dbReference>
<name>A0AAE4BRU5_9BACT</name>
<proteinExistence type="predicted"/>
<dbReference type="Gene3D" id="3.40.50.2000">
    <property type="entry name" value="Glycogen Phosphorylase B"/>
    <property type="match status" value="2"/>
</dbReference>
<evidence type="ECO:0000313" key="4">
    <source>
        <dbReference type="Proteomes" id="UP001185092"/>
    </source>
</evidence>
<dbReference type="EMBL" id="JAVDQD010000002">
    <property type="protein sequence ID" value="MDR6239051.1"/>
    <property type="molecule type" value="Genomic_DNA"/>
</dbReference>
<evidence type="ECO:0000313" key="3">
    <source>
        <dbReference type="EMBL" id="MDR6239051.1"/>
    </source>
</evidence>
<evidence type="ECO:0000259" key="1">
    <source>
        <dbReference type="Pfam" id="PF00534"/>
    </source>
</evidence>
<accession>A0AAE4BRU5</accession>
<gene>
    <name evidence="3" type="ORF">HNQ88_002088</name>
</gene>
<dbReference type="RefSeq" id="WP_309938560.1">
    <property type="nucleotide sequence ID" value="NZ_AP025305.1"/>
</dbReference>
<reference evidence="3" key="1">
    <citation type="submission" date="2023-07" db="EMBL/GenBank/DDBJ databases">
        <title>Genomic Encyclopedia of Type Strains, Phase IV (KMG-IV): sequencing the most valuable type-strain genomes for metagenomic binning, comparative biology and taxonomic classification.</title>
        <authorList>
            <person name="Goeker M."/>
        </authorList>
    </citation>
    <scope>NUCLEOTIDE SEQUENCE</scope>
    <source>
        <strain evidence="3">DSM 26174</strain>
    </source>
</reference>